<protein>
    <submittedName>
        <fullName evidence="1">Uncharacterized protein</fullName>
    </submittedName>
</protein>
<dbReference type="Proteomes" id="UP001430065">
    <property type="component" value="Unassembled WGS sequence"/>
</dbReference>
<dbReference type="RefSeq" id="WP_204637434.1">
    <property type="nucleotide sequence ID" value="NZ_JADIKC010000008.1"/>
</dbReference>
<comment type="caution">
    <text evidence="1">The sequence shown here is derived from an EMBL/GenBank/DDBJ whole genome shotgun (WGS) entry which is preliminary data.</text>
</comment>
<proteinExistence type="predicted"/>
<name>A0ABS2JVD7_9GAMM</name>
<reference evidence="1 2" key="1">
    <citation type="submission" date="2020-10" db="EMBL/GenBank/DDBJ databases">
        <title>Phylogeny of dyella-like bacteria.</title>
        <authorList>
            <person name="Fu J."/>
        </authorList>
    </citation>
    <scope>NUCLEOTIDE SEQUENCE [LARGE SCALE GENOMIC DNA]</scope>
    <source>
        <strain evidence="1 2">THG-B117</strain>
    </source>
</reference>
<gene>
    <name evidence="1" type="ORF">ISP20_17580</name>
</gene>
<dbReference type="Gene3D" id="3.40.190.10">
    <property type="entry name" value="Periplasmic binding protein-like II"/>
    <property type="match status" value="1"/>
</dbReference>
<accession>A0ABS2JVD7</accession>
<dbReference type="EMBL" id="JADIKC010000008">
    <property type="protein sequence ID" value="MBM7122981.1"/>
    <property type="molecule type" value="Genomic_DNA"/>
</dbReference>
<evidence type="ECO:0000313" key="2">
    <source>
        <dbReference type="Proteomes" id="UP001430065"/>
    </source>
</evidence>
<organism evidence="1 2">
    <name type="scientific">Dyella kyungheensis</name>
    <dbReference type="NCBI Taxonomy" id="1242174"/>
    <lineage>
        <taxon>Bacteria</taxon>
        <taxon>Pseudomonadati</taxon>
        <taxon>Pseudomonadota</taxon>
        <taxon>Gammaproteobacteria</taxon>
        <taxon>Lysobacterales</taxon>
        <taxon>Rhodanobacteraceae</taxon>
        <taxon>Dyella</taxon>
    </lineage>
</organism>
<keyword evidence="2" id="KW-1185">Reference proteome</keyword>
<evidence type="ECO:0000313" key="1">
    <source>
        <dbReference type="EMBL" id="MBM7122981.1"/>
    </source>
</evidence>
<sequence>MWEFERDGDAVRIDPTGPLRTRPGAASDLLIQGALAEMGVVHIYDELLRPHFDLGGLVPILKDWEQPSVAPSSISRGDGTCPRRYALSWTS</sequence>